<dbReference type="EMBL" id="LAVV01006186">
    <property type="protein sequence ID" value="KNZ60424.1"/>
    <property type="molecule type" value="Genomic_DNA"/>
</dbReference>
<gene>
    <name evidence="1" type="ORF">VP01_1556g4</name>
</gene>
<evidence type="ECO:0000313" key="1">
    <source>
        <dbReference type="EMBL" id="KNZ60424.1"/>
    </source>
</evidence>
<sequence length="313" mass="34556">MPTDHDKYLVPELTADNYVDWIVKMKSVLKAKELYQLVIGKEPLKGRGDDGKVTDLDHSLRLDKAHALIITRIHSSVSGRVRKNGGDDCPKKLWSNIIEFGASKKQANVFKAWYRLMHLPLRADNIQSFTSQFWDAIAVLQSLDASIDENILGHIILMKIPNELSHVRNSLIASGTSSLIEVTYEVVLEMLDSQSKADSSGPAAKPSNDNHTVDDSATALLTQRCPPGKHLKSATHSESRCFSIHPELLKKYRDQLNDRINDPEAHFTSVSSIQPVCGLTEGPGDPTASLLAQAELLSLDEISDGHESECSLL</sequence>
<dbReference type="Pfam" id="PF14223">
    <property type="entry name" value="Retrotran_gag_2"/>
    <property type="match status" value="1"/>
</dbReference>
<keyword evidence="2" id="KW-1185">Reference proteome</keyword>
<evidence type="ECO:0008006" key="3">
    <source>
        <dbReference type="Google" id="ProtNLM"/>
    </source>
</evidence>
<reference evidence="1 2" key="1">
    <citation type="submission" date="2015-08" db="EMBL/GenBank/DDBJ databases">
        <title>Next Generation Sequencing and Analysis of the Genome of Puccinia sorghi L Schw, the Causal Agent of Maize Common Rust.</title>
        <authorList>
            <person name="Rochi L."/>
            <person name="Burguener G."/>
            <person name="Darino M."/>
            <person name="Turjanski A."/>
            <person name="Kreff E."/>
            <person name="Dieguez M.J."/>
            <person name="Sacco F."/>
        </authorList>
    </citation>
    <scope>NUCLEOTIDE SEQUENCE [LARGE SCALE GENOMIC DNA]</scope>
    <source>
        <strain evidence="1 2">RO10H11247</strain>
    </source>
</reference>
<dbReference type="AlphaFoldDB" id="A0A0L6VI93"/>
<organism evidence="1 2">
    <name type="scientific">Puccinia sorghi</name>
    <dbReference type="NCBI Taxonomy" id="27349"/>
    <lineage>
        <taxon>Eukaryota</taxon>
        <taxon>Fungi</taxon>
        <taxon>Dikarya</taxon>
        <taxon>Basidiomycota</taxon>
        <taxon>Pucciniomycotina</taxon>
        <taxon>Pucciniomycetes</taxon>
        <taxon>Pucciniales</taxon>
        <taxon>Pucciniaceae</taxon>
        <taxon>Puccinia</taxon>
    </lineage>
</organism>
<name>A0A0L6VI93_9BASI</name>
<protein>
    <recommendedName>
        <fullName evidence="3">DUF4219 domain-containing protein</fullName>
    </recommendedName>
</protein>
<accession>A0A0L6VI93</accession>
<dbReference type="OrthoDB" id="2504565at2759"/>
<evidence type="ECO:0000313" key="2">
    <source>
        <dbReference type="Proteomes" id="UP000037035"/>
    </source>
</evidence>
<comment type="caution">
    <text evidence="1">The sequence shown here is derived from an EMBL/GenBank/DDBJ whole genome shotgun (WGS) entry which is preliminary data.</text>
</comment>
<dbReference type="Proteomes" id="UP000037035">
    <property type="component" value="Unassembled WGS sequence"/>
</dbReference>
<dbReference type="VEuPathDB" id="FungiDB:VP01_1556g4"/>
<proteinExistence type="predicted"/>